<feature type="region of interest" description="Disordered" evidence="1">
    <location>
        <begin position="153"/>
        <end position="182"/>
    </location>
</feature>
<feature type="compositionally biased region" description="Polar residues" evidence="1">
    <location>
        <begin position="1"/>
        <end position="10"/>
    </location>
</feature>
<dbReference type="PANTHER" id="PTHR36707:SF1">
    <property type="entry name" value="T20M3.17 PROTEIN"/>
    <property type="match status" value="1"/>
</dbReference>
<name>A0A5P1FGR9_ASPOF</name>
<evidence type="ECO:0000313" key="3">
    <source>
        <dbReference type="Proteomes" id="UP000243459"/>
    </source>
</evidence>
<accession>A0A5P1FGR9</accession>
<evidence type="ECO:0000256" key="1">
    <source>
        <dbReference type="SAM" id="MobiDB-lite"/>
    </source>
</evidence>
<sequence length="454" mass="50177">MGFNGCNESDQQAKRAPPPRARSAVKSSNHDDSSNHRRKGAAVFPESEVEKFDNTKEQSNFIQKLSDGSNFMLASICKSPDSRDVCWNLNPREHFSSILSLSGSDVSFDGHIISPADEASFVLDRLLQVSDGGDSEEEVAVWLHNPPSAVVTSSSVCSENGDSSNNRSSCDDSSPFETSSTSLSTLEETPLFVRDFDRMGIWVSSLDLDAEDSDFVHETGRGSDVSDSDFPSPSIFSARQKYRYGSSSLITSFVQTEEIGSSSEMCDSDEPLFWPFDEKSYWLPEFEKNFLRTSPRKGVKSLKPARLKNDPRDSGKSIDEKKCRRRLAFGPRAKAPAGKHNVETSIDENTQNISEWSPSGLSKSHQTSINKCPCSIEITERAPLSDVKSQIHTCNKQLQDVPLPEPDSTNLHVSKEVSIEKMVGLNEFDGHEGLSVESEEECTLKGSPFKMMIS</sequence>
<dbReference type="OrthoDB" id="773993at2759"/>
<feature type="region of interest" description="Disordered" evidence="1">
    <location>
        <begin position="300"/>
        <end position="366"/>
    </location>
</feature>
<proteinExistence type="predicted"/>
<dbReference type="EMBL" id="CM007382">
    <property type="protein sequence ID" value="ONK77264.1"/>
    <property type="molecule type" value="Genomic_DNA"/>
</dbReference>
<dbReference type="AlphaFoldDB" id="A0A5P1FGR9"/>
<feature type="region of interest" description="Disordered" evidence="1">
    <location>
        <begin position="1"/>
        <end position="44"/>
    </location>
</feature>
<gene>
    <name evidence="2" type="ORF">A4U43_C02F4760</name>
</gene>
<keyword evidence="3" id="KW-1185">Reference proteome</keyword>
<feature type="compositionally biased region" description="Basic and acidic residues" evidence="1">
    <location>
        <begin position="307"/>
        <end position="322"/>
    </location>
</feature>
<feature type="compositionally biased region" description="Low complexity" evidence="1">
    <location>
        <begin position="160"/>
        <end position="182"/>
    </location>
</feature>
<dbReference type="Gramene" id="ONK77264">
    <property type="protein sequence ID" value="ONK77264"/>
    <property type="gene ID" value="A4U43_C02F4760"/>
</dbReference>
<dbReference type="Proteomes" id="UP000243459">
    <property type="component" value="Chromosome 2"/>
</dbReference>
<protein>
    <submittedName>
        <fullName evidence="2">Uncharacterized protein</fullName>
    </submittedName>
</protein>
<evidence type="ECO:0000313" key="2">
    <source>
        <dbReference type="EMBL" id="ONK77264.1"/>
    </source>
</evidence>
<dbReference type="OMA" id="MLASICK"/>
<organism evidence="2 3">
    <name type="scientific">Asparagus officinalis</name>
    <name type="common">Garden asparagus</name>
    <dbReference type="NCBI Taxonomy" id="4686"/>
    <lineage>
        <taxon>Eukaryota</taxon>
        <taxon>Viridiplantae</taxon>
        <taxon>Streptophyta</taxon>
        <taxon>Embryophyta</taxon>
        <taxon>Tracheophyta</taxon>
        <taxon>Spermatophyta</taxon>
        <taxon>Magnoliopsida</taxon>
        <taxon>Liliopsida</taxon>
        <taxon>Asparagales</taxon>
        <taxon>Asparagaceae</taxon>
        <taxon>Asparagoideae</taxon>
        <taxon>Asparagus</taxon>
    </lineage>
</organism>
<dbReference type="PANTHER" id="PTHR36707">
    <property type="entry name" value="T20M3.17 PROTEIN"/>
    <property type="match status" value="1"/>
</dbReference>
<feature type="compositionally biased region" description="Polar residues" evidence="1">
    <location>
        <begin position="343"/>
        <end position="366"/>
    </location>
</feature>
<reference evidence="3" key="1">
    <citation type="journal article" date="2017" name="Nat. Commun.">
        <title>The asparagus genome sheds light on the origin and evolution of a young Y chromosome.</title>
        <authorList>
            <person name="Harkess A."/>
            <person name="Zhou J."/>
            <person name="Xu C."/>
            <person name="Bowers J.E."/>
            <person name="Van der Hulst R."/>
            <person name="Ayyampalayam S."/>
            <person name="Mercati F."/>
            <person name="Riccardi P."/>
            <person name="McKain M.R."/>
            <person name="Kakrana A."/>
            <person name="Tang H."/>
            <person name="Ray J."/>
            <person name="Groenendijk J."/>
            <person name="Arikit S."/>
            <person name="Mathioni S.M."/>
            <person name="Nakano M."/>
            <person name="Shan H."/>
            <person name="Telgmann-Rauber A."/>
            <person name="Kanno A."/>
            <person name="Yue Z."/>
            <person name="Chen H."/>
            <person name="Li W."/>
            <person name="Chen Y."/>
            <person name="Xu X."/>
            <person name="Zhang Y."/>
            <person name="Luo S."/>
            <person name="Chen H."/>
            <person name="Gao J."/>
            <person name="Mao Z."/>
            <person name="Pires J.C."/>
            <person name="Luo M."/>
            <person name="Kudrna D."/>
            <person name="Wing R.A."/>
            <person name="Meyers B.C."/>
            <person name="Yi K."/>
            <person name="Kong H."/>
            <person name="Lavrijsen P."/>
            <person name="Sunseri F."/>
            <person name="Falavigna A."/>
            <person name="Ye Y."/>
            <person name="Leebens-Mack J.H."/>
            <person name="Chen G."/>
        </authorList>
    </citation>
    <scope>NUCLEOTIDE SEQUENCE [LARGE SCALE GENOMIC DNA]</scope>
    <source>
        <strain evidence="3">cv. DH0086</strain>
    </source>
</reference>